<accession>A0A8C2FHW4</accession>
<dbReference type="Ensembl" id="ENSCCRT00020062042.1">
    <property type="protein sequence ID" value="ENSCCRP00020056271.1"/>
    <property type="gene ID" value="ENSCCRG00020026636.1"/>
</dbReference>
<proteinExistence type="predicted"/>
<name>A0A8C2FHW4_CYPCA</name>
<evidence type="ECO:0000313" key="2">
    <source>
        <dbReference type="Proteomes" id="UP000694701"/>
    </source>
</evidence>
<organism evidence="1 2">
    <name type="scientific">Cyprinus carpio</name>
    <name type="common">Common carp</name>
    <dbReference type="NCBI Taxonomy" id="7962"/>
    <lineage>
        <taxon>Eukaryota</taxon>
        <taxon>Metazoa</taxon>
        <taxon>Chordata</taxon>
        <taxon>Craniata</taxon>
        <taxon>Vertebrata</taxon>
        <taxon>Euteleostomi</taxon>
        <taxon>Actinopterygii</taxon>
        <taxon>Neopterygii</taxon>
        <taxon>Teleostei</taxon>
        <taxon>Ostariophysi</taxon>
        <taxon>Cypriniformes</taxon>
        <taxon>Cyprinidae</taxon>
        <taxon>Cyprininae</taxon>
        <taxon>Cyprinus</taxon>
    </lineage>
</organism>
<protein>
    <submittedName>
        <fullName evidence="1">Uncharacterized protein</fullName>
    </submittedName>
</protein>
<dbReference type="AlphaFoldDB" id="A0A8C2FHW4"/>
<reference evidence="1" key="1">
    <citation type="submission" date="2025-08" db="UniProtKB">
        <authorList>
            <consortium name="Ensembl"/>
        </authorList>
    </citation>
    <scope>IDENTIFICATION</scope>
</reference>
<dbReference type="Proteomes" id="UP000694701">
    <property type="component" value="Unplaced"/>
</dbReference>
<evidence type="ECO:0000313" key="1">
    <source>
        <dbReference type="Ensembl" id="ENSCCRP00020056271.1"/>
    </source>
</evidence>
<sequence length="55" mass="5834">MNASGPGPVSTLDQVDKGLKETLIDALNAILSPVQEVRSAAEERIKVLEVTEGEN</sequence>